<accession>A0A917VG63</accession>
<name>A0A917VG63_9ACTN</name>
<dbReference type="Proteomes" id="UP000645217">
    <property type="component" value="Unassembled WGS sequence"/>
</dbReference>
<evidence type="ECO:0000259" key="1">
    <source>
        <dbReference type="Pfam" id="PF04149"/>
    </source>
</evidence>
<reference evidence="2" key="1">
    <citation type="journal article" date="2014" name="Int. J. Syst. Evol. Microbiol.">
        <title>Complete genome sequence of Corynebacterium casei LMG S-19264T (=DSM 44701T), isolated from a smear-ripened cheese.</title>
        <authorList>
            <consortium name="US DOE Joint Genome Institute (JGI-PGF)"/>
            <person name="Walter F."/>
            <person name="Albersmeier A."/>
            <person name="Kalinowski J."/>
            <person name="Ruckert C."/>
        </authorList>
    </citation>
    <scope>NUCLEOTIDE SEQUENCE</scope>
    <source>
        <strain evidence="2">JCM 13064</strain>
    </source>
</reference>
<gene>
    <name evidence="2" type="ORF">GCM10007964_15350</name>
</gene>
<dbReference type="Pfam" id="PF04149">
    <property type="entry name" value="DUF397"/>
    <property type="match status" value="1"/>
</dbReference>
<keyword evidence="3" id="KW-1185">Reference proteome</keyword>
<dbReference type="AlphaFoldDB" id="A0A917VG63"/>
<evidence type="ECO:0000313" key="3">
    <source>
        <dbReference type="Proteomes" id="UP000645217"/>
    </source>
</evidence>
<dbReference type="InterPro" id="IPR007278">
    <property type="entry name" value="DUF397"/>
</dbReference>
<protein>
    <recommendedName>
        <fullName evidence="1">DUF397 domain-containing protein</fullName>
    </recommendedName>
</protein>
<sequence>MEALPPHVTGLEWRKSTFSGSGDECVEVAVLPSGRHAVRDSKRQSGPLVQVGSDTWAAFVMEVKEGRL</sequence>
<dbReference type="EMBL" id="BMNT01000006">
    <property type="protein sequence ID" value="GGK73451.1"/>
    <property type="molecule type" value="Genomic_DNA"/>
</dbReference>
<reference evidence="2" key="2">
    <citation type="submission" date="2020-09" db="EMBL/GenBank/DDBJ databases">
        <authorList>
            <person name="Sun Q."/>
            <person name="Ohkuma M."/>
        </authorList>
    </citation>
    <scope>NUCLEOTIDE SEQUENCE</scope>
    <source>
        <strain evidence="2">JCM 13064</strain>
    </source>
</reference>
<dbReference type="RefSeq" id="WP_189162216.1">
    <property type="nucleotide sequence ID" value="NZ_BMNT01000006.1"/>
</dbReference>
<comment type="caution">
    <text evidence="2">The sequence shown here is derived from an EMBL/GenBank/DDBJ whole genome shotgun (WGS) entry which is preliminary data.</text>
</comment>
<organism evidence="2 3">
    <name type="scientific">Sphaerisporangium melleum</name>
    <dbReference type="NCBI Taxonomy" id="321316"/>
    <lineage>
        <taxon>Bacteria</taxon>
        <taxon>Bacillati</taxon>
        <taxon>Actinomycetota</taxon>
        <taxon>Actinomycetes</taxon>
        <taxon>Streptosporangiales</taxon>
        <taxon>Streptosporangiaceae</taxon>
        <taxon>Sphaerisporangium</taxon>
    </lineage>
</organism>
<proteinExistence type="predicted"/>
<evidence type="ECO:0000313" key="2">
    <source>
        <dbReference type="EMBL" id="GGK73451.1"/>
    </source>
</evidence>
<feature type="domain" description="DUF397" evidence="1">
    <location>
        <begin position="11"/>
        <end position="64"/>
    </location>
</feature>